<keyword evidence="6" id="KW-1185">Reference proteome</keyword>
<feature type="domain" description="HTH araC/xylS-type" evidence="4">
    <location>
        <begin position="226"/>
        <end position="327"/>
    </location>
</feature>
<keyword evidence="1" id="KW-0805">Transcription regulation</keyword>
<organism evidence="5 6">
    <name type="scientific">Actinoplanes aureus</name>
    <dbReference type="NCBI Taxonomy" id="2792083"/>
    <lineage>
        <taxon>Bacteria</taxon>
        <taxon>Bacillati</taxon>
        <taxon>Actinomycetota</taxon>
        <taxon>Actinomycetes</taxon>
        <taxon>Micromonosporales</taxon>
        <taxon>Micromonosporaceae</taxon>
        <taxon>Actinoplanes</taxon>
    </lineage>
</organism>
<evidence type="ECO:0000256" key="3">
    <source>
        <dbReference type="ARBA" id="ARBA00023163"/>
    </source>
</evidence>
<dbReference type="EMBL" id="JADQTO010000015">
    <property type="protein sequence ID" value="MBG0565408.1"/>
    <property type="molecule type" value="Genomic_DNA"/>
</dbReference>
<name>A0A931FZ83_9ACTN</name>
<comment type="caution">
    <text evidence="5">The sequence shown here is derived from an EMBL/GenBank/DDBJ whole genome shotgun (WGS) entry which is preliminary data.</text>
</comment>
<dbReference type="InterPro" id="IPR009057">
    <property type="entry name" value="Homeodomain-like_sf"/>
</dbReference>
<evidence type="ECO:0000313" key="5">
    <source>
        <dbReference type="EMBL" id="MBG0565408.1"/>
    </source>
</evidence>
<dbReference type="Pfam" id="PF12833">
    <property type="entry name" value="HTH_18"/>
    <property type="match status" value="1"/>
</dbReference>
<proteinExistence type="predicted"/>
<dbReference type="GO" id="GO:0003700">
    <property type="term" value="F:DNA-binding transcription factor activity"/>
    <property type="evidence" value="ECO:0007669"/>
    <property type="project" value="InterPro"/>
</dbReference>
<dbReference type="SMART" id="SM00342">
    <property type="entry name" value="HTH_ARAC"/>
    <property type="match status" value="1"/>
</dbReference>
<dbReference type="AlphaFoldDB" id="A0A931FZ83"/>
<dbReference type="InterPro" id="IPR035418">
    <property type="entry name" value="AraC-bd_2"/>
</dbReference>
<dbReference type="InterPro" id="IPR050204">
    <property type="entry name" value="AraC_XylS_family_regulators"/>
</dbReference>
<sequence length="330" mass="35495">MDPYPGQTRPALSVRTRDPDEARAVCGEHLYPRSMRLLEPGASLDARFGFLHLGSLTVADVRYGAAVAGVTGSLDSYHLNVAQAGRFWACQGGRPISGGPGRSAVYQPDGETELHYASADCHLLAVKVDRLALEAHLGAVLGRDVHDTVRLSGQIEAEGAAGRTVTGLVRFLAAEIGNAGSMFYEPIVAAPLEEALLTALLMATDHQYRDLLRVRAPWRHAPRSILPAVDAIHGEPRRAYTAAALAGIAGISPGQLRLEFQRQFGMAPMAYVREVRLVAARADLLLADPNHTSVSAVARRWGFSRPAGFTARYQARFHESPAAALRHEGA</sequence>
<dbReference type="InterPro" id="IPR018060">
    <property type="entry name" value="HTH_AraC"/>
</dbReference>
<dbReference type="SUPFAM" id="SSF46689">
    <property type="entry name" value="Homeodomain-like"/>
    <property type="match status" value="1"/>
</dbReference>
<dbReference type="PANTHER" id="PTHR46796">
    <property type="entry name" value="HTH-TYPE TRANSCRIPTIONAL ACTIVATOR RHAS-RELATED"/>
    <property type="match status" value="1"/>
</dbReference>
<keyword evidence="2" id="KW-0238">DNA-binding</keyword>
<keyword evidence="3" id="KW-0804">Transcription</keyword>
<dbReference type="Proteomes" id="UP000598146">
    <property type="component" value="Unassembled WGS sequence"/>
</dbReference>
<dbReference type="PROSITE" id="PS01124">
    <property type="entry name" value="HTH_ARAC_FAMILY_2"/>
    <property type="match status" value="1"/>
</dbReference>
<dbReference type="GO" id="GO:0043565">
    <property type="term" value="F:sequence-specific DNA binding"/>
    <property type="evidence" value="ECO:0007669"/>
    <property type="project" value="InterPro"/>
</dbReference>
<dbReference type="Pfam" id="PF14525">
    <property type="entry name" value="AraC_binding_2"/>
    <property type="match status" value="1"/>
</dbReference>
<dbReference type="Gene3D" id="1.10.10.60">
    <property type="entry name" value="Homeodomain-like"/>
    <property type="match status" value="1"/>
</dbReference>
<evidence type="ECO:0000259" key="4">
    <source>
        <dbReference type="PROSITE" id="PS01124"/>
    </source>
</evidence>
<evidence type="ECO:0000256" key="2">
    <source>
        <dbReference type="ARBA" id="ARBA00023125"/>
    </source>
</evidence>
<protein>
    <submittedName>
        <fullName evidence="5">Helix-turn-helix domain-containing protein</fullName>
    </submittedName>
</protein>
<gene>
    <name evidence="5" type="ORF">I4J89_28535</name>
</gene>
<accession>A0A931FZ83</accession>
<dbReference type="RefSeq" id="WP_196417189.1">
    <property type="nucleotide sequence ID" value="NZ_JADQTO010000015.1"/>
</dbReference>
<reference evidence="5" key="1">
    <citation type="submission" date="2020-11" db="EMBL/GenBank/DDBJ databases">
        <title>Isolation and identification of active actinomycetes.</title>
        <authorList>
            <person name="Sun X."/>
        </authorList>
    </citation>
    <scope>NUCLEOTIDE SEQUENCE</scope>
    <source>
        <strain evidence="5">NEAU-A11</strain>
    </source>
</reference>
<evidence type="ECO:0000313" key="6">
    <source>
        <dbReference type="Proteomes" id="UP000598146"/>
    </source>
</evidence>
<evidence type="ECO:0000256" key="1">
    <source>
        <dbReference type="ARBA" id="ARBA00023015"/>
    </source>
</evidence>
<dbReference type="PANTHER" id="PTHR46796:SF12">
    <property type="entry name" value="HTH-TYPE DNA-BINDING TRANSCRIPTIONAL ACTIVATOR EUTR"/>
    <property type="match status" value="1"/>
</dbReference>